<reference evidence="2 3" key="1">
    <citation type="submission" date="2019-06" db="EMBL/GenBank/DDBJ databases">
        <title>Sequencing the genomes of 1000 actinobacteria strains.</title>
        <authorList>
            <person name="Klenk H.-P."/>
        </authorList>
    </citation>
    <scope>NUCLEOTIDE SEQUENCE [LARGE SCALE GENOMIC DNA]</scope>
    <source>
        <strain evidence="2 3">DSM 41929</strain>
    </source>
</reference>
<evidence type="ECO:0000313" key="3">
    <source>
        <dbReference type="Proteomes" id="UP000318103"/>
    </source>
</evidence>
<name>A0A542TH77_9ACTN</name>
<sequence>MLIPYREPDVEETMLPPDHQRILAAVWQAAGPVALMDLIPIVGSTSAGVFVSLVAVGLFGSGACLVVGGHAARAPG</sequence>
<proteinExistence type="predicted"/>
<evidence type="ECO:0000256" key="1">
    <source>
        <dbReference type="SAM" id="Phobius"/>
    </source>
</evidence>
<keyword evidence="1" id="KW-0812">Transmembrane</keyword>
<dbReference type="Proteomes" id="UP000318103">
    <property type="component" value="Unassembled WGS sequence"/>
</dbReference>
<organism evidence="2 3">
    <name type="scientific">Streptomyces puniciscabiei</name>
    <dbReference type="NCBI Taxonomy" id="164348"/>
    <lineage>
        <taxon>Bacteria</taxon>
        <taxon>Bacillati</taxon>
        <taxon>Actinomycetota</taxon>
        <taxon>Actinomycetes</taxon>
        <taxon>Kitasatosporales</taxon>
        <taxon>Streptomycetaceae</taxon>
        <taxon>Streptomyces</taxon>
    </lineage>
</organism>
<dbReference type="RefSeq" id="WP_055705190.1">
    <property type="nucleotide sequence ID" value="NZ_JBPJFI010000001.1"/>
</dbReference>
<dbReference type="EMBL" id="VFNX01000002">
    <property type="protein sequence ID" value="TQK86176.1"/>
    <property type="molecule type" value="Genomic_DNA"/>
</dbReference>
<keyword evidence="3" id="KW-1185">Reference proteome</keyword>
<keyword evidence="1" id="KW-1133">Transmembrane helix</keyword>
<dbReference type="AlphaFoldDB" id="A0A542TH77"/>
<gene>
    <name evidence="2" type="ORF">FB563_6273</name>
</gene>
<dbReference type="OrthoDB" id="4336306at2"/>
<feature type="transmembrane region" description="Helical" evidence="1">
    <location>
        <begin position="49"/>
        <end position="72"/>
    </location>
</feature>
<accession>A0A542TH77</accession>
<evidence type="ECO:0000313" key="2">
    <source>
        <dbReference type="EMBL" id="TQK86176.1"/>
    </source>
</evidence>
<keyword evidence="1" id="KW-0472">Membrane</keyword>
<comment type="caution">
    <text evidence="2">The sequence shown here is derived from an EMBL/GenBank/DDBJ whole genome shotgun (WGS) entry which is preliminary data.</text>
</comment>
<protein>
    <submittedName>
        <fullName evidence="2">Uncharacterized protein</fullName>
    </submittedName>
</protein>